<keyword evidence="3" id="KW-0804">Transcription</keyword>
<dbReference type="InterPro" id="IPR036271">
    <property type="entry name" value="Tet_transcr_reg_TetR-rel_C_sf"/>
</dbReference>
<evidence type="ECO:0000256" key="5">
    <source>
        <dbReference type="SAM" id="MobiDB-lite"/>
    </source>
</evidence>
<dbReference type="Gene3D" id="1.10.357.10">
    <property type="entry name" value="Tetracycline Repressor, domain 2"/>
    <property type="match status" value="1"/>
</dbReference>
<dbReference type="PANTHER" id="PTHR30055">
    <property type="entry name" value="HTH-TYPE TRANSCRIPTIONAL REGULATOR RUTR"/>
    <property type="match status" value="1"/>
</dbReference>
<dbReference type="Proteomes" id="UP000316639">
    <property type="component" value="Unassembled WGS sequence"/>
</dbReference>
<dbReference type="SUPFAM" id="SSF46689">
    <property type="entry name" value="Homeodomain-like"/>
    <property type="match status" value="1"/>
</dbReference>
<dbReference type="PROSITE" id="PS50977">
    <property type="entry name" value="HTH_TETR_2"/>
    <property type="match status" value="1"/>
</dbReference>
<gene>
    <name evidence="7" type="ORF">FKR81_00810</name>
</gene>
<feature type="DNA-binding region" description="H-T-H motif" evidence="4">
    <location>
        <begin position="151"/>
        <end position="170"/>
    </location>
</feature>
<keyword evidence="8" id="KW-1185">Reference proteome</keyword>
<dbReference type="InterPro" id="IPR001647">
    <property type="entry name" value="HTH_TetR"/>
</dbReference>
<dbReference type="SUPFAM" id="SSF48498">
    <property type="entry name" value="Tetracyclin repressor-like, C-terminal domain"/>
    <property type="match status" value="1"/>
</dbReference>
<feature type="region of interest" description="Disordered" evidence="5">
    <location>
        <begin position="1"/>
        <end position="81"/>
    </location>
</feature>
<dbReference type="Pfam" id="PF16859">
    <property type="entry name" value="TetR_C_11"/>
    <property type="match status" value="1"/>
</dbReference>
<dbReference type="InterPro" id="IPR009057">
    <property type="entry name" value="Homeodomain-like_sf"/>
</dbReference>
<dbReference type="OrthoDB" id="9796019at2"/>
<proteinExistence type="predicted"/>
<evidence type="ECO:0000256" key="3">
    <source>
        <dbReference type="ARBA" id="ARBA00023163"/>
    </source>
</evidence>
<keyword evidence="1" id="KW-0805">Transcription regulation</keyword>
<dbReference type="EMBL" id="VOBR01000001">
    <property type="protein sequence ID" value="TWP54142.1"/>
    <property type="molecule type" value="Genomic_DNA"/>
</dbReference>
<sequence length="301" mass="31964">MRIVRADVTDLDASVGSGSGSCCRAAPPARTSRKRFRGGGSPTSKWPTPSQTASPGCSSSTSCSTGSAADDPEWTRPFGPAARRRTLIGFRGPVESRGMKPGCGAAHPDAVLVRRPGGNVGRTPITDPARLGSLHGAALAVLSEVGFARFNYDRVADRAHVSKGKLYERWPSKVSLIADAVMSLRPDVPLPDTGCLSADIREIMSSWSYDEAWYDSRGLLLGLLEASRDNDRMAELLEQHIKPAFAGALETAITRAVARGELADTVDAATLASMLTWSYATHSTGRIVDGVLVPLLTSRQS</sequence>
<name>A0A563F2U6_9PSEU</name>
<dbReference type="GO" id="GO:0000976">
    <property type="term" value="F:transcription cis-regulatory region binding"/>
    <property type="evidence" value="ECO:0007669"/>
    <property type="project" value="TreeGrafter"/>
</dbReference>
<evidence type="ECO:0000256" key="2">
    <source>
        <dbReference type="ARBA" id="ARBA00023125"/>
    </source>
</evidence>
<dbReference type="PANTHER" id="PTHR30055:SF148">
    <property type="entry name" value="TETR-FAMILY TRANSCRIPTIONAL REGULATOR"/>
    <property type="match status" value="1"/>
</dbReference>
<dbReference type="GO" id="GO:0003700">
    <property type="term" value="F:DNA-binding transcription factor activity"/>
    <property type="evidence" value="ECO:0007669"/>
    <property type="project" value="TreeGrafter"/>
</dbReference>
<protein>
    <submittedName>
        <fullName evidence="7">TetR/AcrR family transcriptional regulator</fullName>
    </submittedName>
</protein>
<dbReference type="Gene3D" id="1.10.10.60">
    <property type="entry name" value="Homeodomain-like"/>
    <property type="match status" value="1"/>
</dbReference>
<dbReference type="AlphaFoldDB" id="A0A563F2U6"/>
<dbReference type="Pfam" id="PF00440">
    <property type="entry name" value="TetR_N"/>
    <property type="match status" value="1"/>
</dbReference>
<evidence type="ECO:0000256" key="1">
    <source>
        <dbReference type="ARBA" id="ARBA00023015"/>
    </source>
</evidence>
<organism evidence="7 8">
    <name type="scientific">Lentzea tibetensis</name>
    <dbReference type="NCBI Taxonomy" id="2591470"/>
    <lineage>
        <taxon>Bacteria</taxon>
        <taxon>Bacillati</taxon>
        <taxon>Actinomycetota</taxon>
        <taxon>Actinomycetes</taxon>
        <taxon>Pseudonocardiales</taxon>
        <taxon>Pseudonocardiaceae</taxon>
        <taxon>Lentzea</taxon>
    </lineage>
</organism>
<evidence type="ECO:0000313" key="7">
    <source>
        <dbReference type="EMBL" id="TWP54142.1"/>
    </source>
</evidence>
<evidence type="ECO:0000313" key="8">
    <source>
        <dbReference type="Proteomes" id="UP000316639"/>
    </source>
</evidence>
<feature type="domain" description="HTH tetR-type" evidence="6">
    <location>
        <begin position="128"/>
        <end position="188"/>
    </location>
</feature>
<evidence type="ECO:0000256" key="4">
    <source>
        <dbReference type="PROSITE-ProRule" id="PRU00335"/>
    </source>
</evidence>
<feature type="compositionally biased region" description="Low complexity" evidence="5">
    <location>
        <begin position="49"/>
        <end position="69"/>
    </location>
</feature>
<reference evidence="7 8" key="1">
    <citation type="submission" date="2019-07" db="EMBL/GenBank/DDBJ databases">
        <title>Lentzea xizangensis sp. nov., isolated from Qinghai-Tibetan Plateau Soils.</title>
        <authorList>
            <person name="Huang J."/>
        </authorList>
    </citation>
    <scope>NUCLEOTIDE SEQUENCE [LARGE SCALE GENOMIC DNA]</scope>
    <source>
        <strain evidence="7 8">FXJ1.1311</strain>
    </source>
</reference>
<evidence type="ECO:0000259" key="6">
    <source>
        <dbReference type="PROSITE" id="PS50977"/>
    </source>
</evidence>
<keyword evidence="2 4" id="KW-0238">DNA-binding</keyword>
<dbReference type="InterPro" id="IPR050109">
    <property type="entry name" value="HTH-type_TetR-like_transc_reg"/>
</dbReference>
<comment type="caution">
    <text evidence="7">The sequence shown here is derived from an EMBL/GenBank/DDBJ whole genome shotgun (WGS) entry which is preliminary data.</text>
</comment>
<accession>A0A563F2U6</accession>
<dbReference type="InterPro" id="IPR011075">
    <property type="entry name" value="TetR_C"/>
</dbReference>